<dbReference type="EMBL" id="JBHTGP010000001">
    <property type="protein sequence ID" value="MFD0683329.1"/>
    <property type="molecule type" value="Genomic_DNA"/>
</dbReference>
<organism evidence="1 2">
    <name type="scientific">Actinomadura fibrosa</name>
    <dbReference type="NCBI Taxonomy" id="111802"/>
    <lineage>
        <taxon>Bacteria</taxon>
        <taxon>Bacillati</taxon>
        <taxon>Actinomycetota</taxon>
        <taxon>Actinomycetes</taxon>
        <taxon>Streptosporangiales</taxon>
        <taxon>Thermomonosporaceae</taxon>
        <taxon>Actinomadura</taxon>
    </lineage>
</organism>
<evidence type="ECO:0000313" key="2">
    <source>
        <dbReference type="Proteomes" id="UP001597063"/>
    </source>
</evidence>
<sequence>MTLQQHMRQAGERALTSFPEKLRPDIYVVSLRISHGEYSTVHELWDYPYDPYMAIGYNTEAEVKRNLDAASDPDPGEIRWSYAYFLLDESGPIGHHPDDPTGTSLYLDEVKSRDLWDENDPTDEQLERLYAHFDEACVDVARHLHASGLVEEVMGRPVPIVLFDMFRPELEVELTRAANPSHLISDYTAFQEQP</sequence>
<dbReference type="Proteomes" id="UP001597063">
    <property type="component" value="Unassembled WGS sequence"/>
</dbReference>
<proteinExistence type="predicted"/>
<gene>
    <name evidence="1" type="ORF">ACFQZM_02370</name>
</gene>
<accession>A0ABW2XD32</accession>
<reference evidence="2" key="1">
    <citation type="journal article" date="2019" name="Int. J. Syst. Evol. Microbiol.">
        <title>The Global Catalogue of Microorganisms (GCM) 10K type strain sequencing project: providing services to taxonomists for standard genome sequencing and annotation.</title>
        <authorList>
            <consortium name="The Broad Institute Genomics Platform"/>
            <consortium name="The Broad Institute Genome Sequencing Center for Infectious Disease"/>
            <person name="Wu L."/>
            <person name="Ma J."/>
        </authorList>
    </citation>
    <scope>NUCLEOTIDE SEQUENCE [LARGE SCALE GENOMIC DNA]</scope>
    <source>
        <strain evidence="2">JCM 9371</strain>
    </source>
</reference>
<comment type="caution">
    <text evidence="1">The sequence shown here is derived from an EMBL/GenBank/DDBJ whole genome shotgun (WGS) entry which is preliminary data.</text>
</comment>
<evidence type="ECO:0000313" key="1">
    <source>
        <dbReference type="EMBL" id="MFD0683329.1"/>
    </source>
</evidence>
<protein>
    <recommendedName>
        <fullName evidence="3">DUF4303 domain-containing protein</fullName>
    </recommendedName>
</protein>
<dbReference type="RefSeq" id="WP_207399805.1">
    <property type="nucleotide sequence ID" value="NZ_CAACUY010000044.1"/>
</dbReference>
<keyword evidence="2" id="KW-1185">Reference proteome</keyword>
<evidence type="ECO:0008006" key="3">
    <source>
        <dbReference type="Google" id="ProtNLM"/>
    </source>
</evidence>
<name>A0ABW2XD32_9ACTN</name>